<gene>
    <name evidence="3" type="ORF">CARUB_v10024899mg</name>
</gene>
<dbReference type="OrthoDB" id="1102891at2759"/>
<accession>R0HTF1</accession>
<protein>
    <recommendedName>
        <fullName evidence="2">DUF4283 domain-containing protein</fullName>
    </recommendedName>
</protein>
<dbReference type="PANTHER" id="PTHR31286">
    <property type="entry name" value="GLYCINE-RICH CELL WALL STRUCTURAL PROTEIN 1.8-LIKE"/>
    <property type="match status" value="1"/>
</dbReference>
<dbReference type="EMBL" id="KB870808">
    <property type="protein sequence ID" value="EOA28675.1"/>
    <property type="molecule type" value="Genomic_DNA"/>
</dbReference>
<dbReference type="Proteomes" id="UP000029121">
    <property type="component" value="Unassembled WGS sequence"/>
</dbReference>
<organism evidence="3 4">
    <name type="scientific">Capsella rubella</name>
    <dbReference type="NCBI Taxonomy" id="81985"/>
    <lineage>
        <taxon>Eukaryota</taxon>
        <taxon>Viridiplantae</taxon>
        <taxon>Streptophyta</taxon>
        <taxon>Embryophyta</taxon>
        <taxon>Tracheophyta</taxon>
        <taxon>Spermatophyta</taxon>
        <taxon>Magnoliopsida</taxon>
        <taxon>eudicotyledons</taxon>
        <taxon>Gunneridae</taxon>
        <taxon>Pentapetalae</taxon>
        <taxon>rosids</taxon>
        <taxon>malvids</taxon>
        <taxon>Brassicales</taxon>
        <taxon>Brassicaceae</taxon>
        <taxon>Camelineae</taxon>
        <taxon>Capsella</taxon>
    </lineage>
</organism>
<feature type="region of interest" description="Disordered" evidence="1">
    <location>
        <begin position="1"/>
        <end position="35"/>
    </location>
</feature>
<feature type="compositionally biased region" description="Basic and acidic residues" evidence="1">
    <location>
        <begin position="308"/>
        <end position="321"/>
    </location>
</feature>
<feature type="region of interest" description="Disordered" evidence="1">
    <location>
        <begin position="383"/>
        <end position="413"/>
    </location>
</feature>
<dbReference type="AlphaFoldDB" id="R0HTF1"/>
<feature type="non-terminal residue" evidence="3">
    <location>
        <position position="451"/>
    </location>
</feature>
<name>R0HTF1_9BRAS</name>
<proteinExistence type="predicted"/>
<reference evidence="4" key="1">
    <citation type="journal article" date="2013" name="Nat. Genet.">
        <title>The Capsella rubella genome and the genomic consequences of rapid mating system evolution.</title>
        <authorList>
            <person name="Slotte T."/>
            <person name="Hazzouri K.M."/>
            <person name="Agren J.A."/>
            <person name="Koenig D."/>
            <person name="Maumus F."/>
            <person name="Guo Y.L."/>
            <person name="Steige K."/>
            <person name="Platts A.E."/>
            <person name="Escobar J.S."/>
            <person name="Newman L.K."/>
            <person name="Wang W."/>
            <person name="Mandakova T."/>
            <person name="Vello E."/>
            <person name="Smith L.M."/>
            <person name="Henz S.R."/>
            <person name="Steffen J."/>
            <person name="Takuno S."/>
            <person name="Brandvain Y."/>
            <person name="Coop G."/>
            <person name="Andolfatto P."/>
            <person name="Hu T.T."/>
            <person name="Blanchette M."/>
            <person name="Clark R.M."/>
            <person name="Quesneville H."/>
            <person name="Nordborg M."/>
            <person name="Gaut B.S."/>
            <person name="Lysak M.A."/>
            <person name="Jenkins J."/>
            <person name="Grimwood J."/>
            <person name="Chapman J."/>
            <person name="Prochnik S."/>
            <person name="Shu S."/>
            <person name="Rokhsar D."/>
            <person name="Schmutz J."/>
            <person name="Weigel D."/>
            <person name="Wright S.I."/>
        </authorList>
    </citation>
    <scope>NUCLEOTIDE SEQUENCE [LARGE SCALE GENOMIC DNA]</scope>
    <source>
        <strain evidence="4">cv. Monte Gargano</strain>
    </source>
</reference>
<evidence type="ECO:0000259" key="2">
    <source>
        <dbReference type="Pfam" id="PF14111"/>
    </source>
</evidence>
<dbReference type="Pfam" id="PF14111">
    <property type="entry name" value="DUF4283"/>
    <property type="match status" value="1"/>
</dbReference>
<dbReference type="InterPro" id="IPR040256">
    <property type="entry name" value="At4g02000-like"/>
</dbReference>
<feature type="compositionally biased region" description="Basic and acidic residues" evidence="1">
    <location>
        <begin position="1"/>
        <end position="11"/>
    </location>
</feature>
<evidence type="ECO:0000313" key="4">
    <source>
        <dbReference type="Proteomes" id="UP000029121"/>
    </source>
</evidence>
<dbReference type="PANTHER" id="PTHR31286:SF99">
    <property type="entry name" value="DUF4283 DOMAIN-CONTAINING PROTEIN"/>
    <property type="match status" value="1"/>
</dbReference>
<evidence type="ECO:0000313" key="3">
    <source>
        <dbReference type="EMBL" id="EOA28675.1"/>
    </source>
</evidence>
<dbReference type="KEGG" id="crb:17888433"/>
<feature type="region of interest" description="Disordered" evidence="1">
    <location>
        <begin position="300"/>
        <end position="322"/>
    </location>
</feature>
<dbReference type="STRING" id="81985.R0HTF1"/>
<dbReference type="InterPro" id="IPR025558">
    <property type="entry name" value="DUF4283"/>
</dbReference>
<evidence type="ECO:0000256" key="1">
    <source>
        <dbReference type="SAM" id="MobiDB-lite"/>
    </source>
</evidence>
<feature type="domain" description="DUF4283" evidence="2">
    <location>
        <begin position="75"/>
        <end position="156"/>
    </location>
</feature>
<sequence length="451" mass="49798">MMDIGEKERPPGDPPDLQTSWASRVKGSTAGGLPTPESVLDDAFVKARVRVDFPNGRTGEPEITIGEEVISVMHGLWKNCMIVKVLGRQIPVAVLNRKLKELWKPSGRMYVMDLPRHFFMVRFELEEEYLNALTGGPWRVFGNYLMVQQWSPNFDPLKDDIVTTPVWVRLMNIPVWYYHKSILMAIAEGVGTPLRVDLTTLSLERARFARVCVEVNLSEPLKGTLLINGEWFFVAYEGLTRICSSCGLYGHLVHACPKVALEKVVVEQAIAPVVDRVETRLECPAPPEEGFTLVRRARRAASSQASRKSGETERNLREIPGHKGLGISNRFGGLTQNDESPGLHEVTISGGENKENEFHAHQSKEVLSGAQGKMVRFGSTADTNKITSHIGPKKSSSGGIRPLDNVGSKGKMHHAHKPVKGLIFGLAKGESALSANGKRLRVETKTMGRPG</sequence>
<keyword evidence="4" id="KW-1185">Reference proteome</keyword>
<dbReference type="eggNOG" id="KOG1075">
    <property type="taxonomic scope" value="Eukaryota"/>
</dbReference>